<sequence>MPANGHVTPQNAKAPAVVEVNILSEDDQAINPADHYGVTPDYSIQVNGRNTIYSNEYIESKYMYEMNHCDVDHQAKEVKITPRKYQYNFRTKRQVQRTGVMLVGWGGNNGSTVTGAIIANRDKITWMRKGKQKKMWKLRISSESYVYCKKYMGHMSHSRMSEHENYYEKLGTLVSGCSFCAF</sequence>
<evidence type="ECO:0000313" key="1">
    <source>
        <dbReference type="EMBL" id="CAF4284514.1"/>
    </source>
</evidence>
<dbReference type="EMBL" id="CAJOBJ010033122">
    <property type="protein sequence ID" value="CAF4284514.1"/>
    <property type="molecule type" value="Genomic_DNA"/>
</dbReference>
<dbReference type="InterPro" id="IPR002587">
    <property type="entry name" value="Myo-inos-1-P_Synthase"/>
</dbReference>
<dbReference type="PANTHER" id="PTHR11510">
    <property type="entry name" value="MYO-INOSITOL-1 PHOSPHATE SYNTHASE"/>
    <property type="match status" value="1"/>
</dbReference>
<dbReference type="GO" id="GO:0004512">
    <property type="term" value="F:inositol-3-phosphate synthase activity"/>
    <property type="evidence" value="ECO:0007669"/>
    <property type="project" value="InterPro"/>
</dbReference>
<dbReference type="GO" id="GO:0008654">
    <property type="term" value="P:phospholipid biosynthetic process"/>
    <property type="evidence" value="ECO:0007669"/>
    <property type="project" value="InterPro"/>
</dbReference>
<name>A0A8S2TJD3_9BILA</name>
<accession>A0A8S2TJD3</accession>
<dbReference type="Gene3D" id="3.40.50.720">
    <property type="entry name" value="NAD(P)-binding Rossmann-like Domain"/>
    <property type="match status" value="1"/>
</dbReference>
<dbReference type="Pfam" id="PF07994">
    <property type="entry name" value="NAD_binding_5"/>
    <property type="match status" value="1"/>
</dbReference>
<comment type="caution">
    <text evidence="1">The sequence shown here is derived from an EMBL/GenBank/DDBJ whole genome shotgun (WGS) entry which is preliminary data.</text>
</comment>
<dbReference type="InterPro" id="IPR036291">
    <property type="entry name" value="NAD(P)-bd_dom_sf"/>
</dbReference>
<dbReference type="SUPFAM" id="SSF51735">
    <property type="entry name" value="NAD(P)-binding Rossmann-fold domains"/>
    <property type="match status" value="1"/>
</dbReference>
<protein>
    <recommendedName>
        <fullName evidence="3">Inositol-3-phosphate synthase</fullName>
    </recommendedName>
</protein>
<dbReference type="AlphaFoldDB" id="A0A8S2TJD3"/>
<dbReference type="GO" id="GO:0006021">
    <property type="term" value="P:inositol biosynthetic process"/>
    <property type="evidence" value="ECO:0007669"/>
    <property type="project" value="InterPro"/>
</dbReference>
<proteinExistence type="predicted"/>
<organism evidence="1 2">
    <name type="scientific">Rotaria magnacalcarata</name>
    <dbReference type="NCBI Taxonomy" id="392030"/>
    <lineage>
        <taxon>Eukaryota</taxon>
        <taxon>Metazoa</taxon>
        <taxon>Spiralia</taxon>
        <taxon>Gnathifera</taxon>
        <taxon>Rotifera</taxon>
        <taxon>Eurotatoria</taxon>
        <taxon>Bdelloidea</taxon>
        <taxon>Philodinida</taxon>
        <taxon>Philodinidae</taxon>
        <taxon>Rotaria</taxon>
    </lineage>
</organism>
<reference evidence="1" key="1">
    <citation type="submission" date="2021-02" db="EMBL/GenBank/DDBJ databases">
        <authorList>
            <person name="Nowell W R."/>
        </authorList>
    </citation>
    <scope>NUCLEOTIDE SEQUENCE</scope>
</reference>
<evidence type="ECO:0000313" key="2">
    <source>
        <dbReference type="Proteomes" id="UP000681720"/>
    </source>
</evidence>
<dbReference type="Proteomes" id="UP000681720">
    <property type="component" value="Unassembled WGS sequence"/>
</dbReference>
<evidence type="ECO:0008006" key="3">
    <source>
        <dbReference type="Google" id="ProtNLM"/>
    </source>
</evidence>
<gene>
    <name evidence="1" type="ORF">GIL414_LOCUS25118</name>
</gene>